<sequence>MKLFILLGAINMFLAISLGAFGAHGLEGKVSDRMLSNWQTGAHYHMIHALALLFIGLLIDKIGPSPLVNVGGWLILAGIVLFAGSLYVLVLTNIKVLGAITPIGGISFLTGWICIAIAALR</sequence>
<organism evidence="7 8">
    <name type="scientific">Salinithrix halophila</name>
    <dbReference type="NCBI Taxonomy" id="1485204"/>
    <lineage>
        <taxon>Bacteria</taxon>
        <taxon>Bacillati</taxon>
        <taxon>Bacillota</taxon>
        <taxon>Bacilli</taxon>
        <taxon>Bacillales</taxon>
        <taxon>Thermoactinomycetaceae</taxon>
        <taxon>Salinithrix</taxon>
    </lineage>
</organism>
<dbReference type="Proteomes" id="UP001595843">
    <property type="component" value="Unassembled WGS sequence"/>
</dbReference>
<evidence type="ECO:0000256" key="6">
    <source>
        <dbReference type="SAM" id="Phobius"/>
    </source>
</evidence>
<dbReference type="EMBL" id="JBHSAP010000003">
    <property type="protein sequence ID" value="MFC4075353.1"/>
    <property type="molecule type" value="Genomic_DNA"/>
</dbReference>
<dbReference type="InterPro" id="IPR006696">
    <property type="entry name" value="DUF423"/>
</dbReference>
<dbReference type="Pfam" id="PF04241">
    <property type="entry name" value="DUF423"/>
    <property type="match status" value="1"/>
</dbReference>
<reference evidence="8" key="1">
    <citation type="journal article" date="2019" name="Int. J. Syst. Evol. Microbiol.">
        <title>The Global Catalogue of Microorganisms (GCM) 10K type strain sequencing project: providing services to taxonomists for standard genome sequencing and annotation.</title>
        <authorList>
            <consortium name="The Broad Institute Genomics Platform"/>
            <consortium name="The Broad Institute Genome Sequencing Center for Infectious Disease"/>
            <person name="Wu L."/>
            <person name="Ma J."/>
        </authorList>
    </citation>
    <scope>NUCLEOTIDE SEQUENCE [LARGE SCALE GENOMIC DNA]</scope>
    <source>
        <strain evidence="8">IBRC-M 10813</strain>
    </source>
</reference>
<dbReference type="PANTHER" id="PTHR43461:SF1">
    <property type="entry name" value="TRANSMEMBRANE PROTEIN 256"/>
    <property type="match status" value="1"/>
</dbReference>
<keyword evidence="4 6" id="KW-1133">Transmembrane helix</keyword>
<accession>A0ABV8JDF6</accession>
<comment type="caution">
    <text evidence="7">The sequence shown here is derived from an EMBL/GenBank/DDBJ whole genome shotgun (WGS) entry which is preliminary data.</text>
</comment>
<evidence type="ECO:0000313" key="7">
    <source>
        <dbReference type="EMBL" id="MFC4075353.1"/>
    </source>
</evidence>
<feature type="transmembrane region" description="Helical" evidence="6">
    <location>
        <begin position="41"/>
        <end position="59"/>
    </location>
</feature>
<feature type="transmembrane region" description="Helical" evidence="6">
    <location>
        <begin position="71"/>
        <end position="90"/>
    </location>
</feature>
<evidence type="ECO:0000313" key="8">
    <source>
        <dbReference type="Proteomes" id="UP001595843"/>
    </source>
</evidence>
<evidence type="ECO:0000256" key="4">
    <source>
        <dbReference type="ARBA" id="ARBA00022989"/>
    </source>
</evidence>
<dbReference type="RefSeq" id="WP_380701180.1">
    <property type="nucleotide sequence ID" value="NZ_JBHSAP010000003.1"/>
</dbReference>
<keyword evidence="8" id="KW-1185">Reference proteome</keyword>
<evidence type="ECO:0000256" key="5">
    <source>
        <dbReference type="ARBA" id="ARBA00023136"/>
    </source>
</evidence>
<dbReference type="PANTHER" id="PTHR43461">
    <property type="entry name" value="TRANSMEMBRANE PROTEIN 256"/>
    <property type="match status" value="1"/>
</dbReference>
<proteinExistence type="inferred from homology"/>
<gene>
    <name evidence="7" type="ORF">ACFOUO_00805</name>
</gene>
<evidence type="ECO:0000256" key="1">
    <source>
        <dbReference type="ARBA" id="ARBA00004141"/>
    </source>
</evidence>
<evidence type="ECO:0000256" key="3">
    <source>
        <dbReference type="ARBA" id="ARBA00022692"/>
    </source>
</evidence>
<keyword evidence="5 6" id="KW-0472">Membrane</keyword>
<name>A0ABV8JDF6_9BACL</name>
<comment type="subcellular location">
    <subcellularLocation>
        <location evidence="1">Membrane</location>
        <topology evidence="1">Multi-pass membrane protein</topology>
    </subcellularLocation>
</comment>
<evidence type="ECO:0000256" key="2">
    <source>
        <dbReference type="ARBA" id="ARBA00009694"/>
    </source>
</evidence>
<protein>
    <submittedName>
        <fullName evidence="7">DUF423 domain-containing protein</fullName>
    </submittedName>
</protein>
<feature type="transmembrane region" description="Helical" evidence="6">
    <location>
        <begin position="96"/>
        <end position="120"/>
    </location>
</feature>
<keyword evidence="3 6" id="KW-0812">Transmembrane</keyword>
<comment type="similarity">
    <text evidence="2">Belongs to the UPF0382 family.</text>
</comment>